<organism evidence="2 3">
    <name type="scientific">Penicillium malachiteum</name>
    <dbReference type="NCBI Taxonomy" id="1324776"/>
    <lineage>
        <taxon>Eukaryota</taxon>
        <taxon>Fungi</taxon>
        <taxon>Dikarya</taxon>
        <taxon>Ascomycota</taxon>
        <taxon>Pezizomycotina</taxon>
        <taxon>Eurotiomycetes</taxon>
        <taxon>Eurotiomycetidae</taxon>
        <taxon>Eurotiales</taxon>
        <taxon>Aspergillaceae</taxon>
        <taxon>Penicillium</taxon>
    </lineage>
</organism>
<reference evidence="2" key="2">
    <citation type="submission" date="2023-01" db="EMBL/GenBank/DDBJ databases">
        <authorList>
            <person name="Petersen C."/>
        </authorList>
    </citation>
    <scope>NUCLEOTIDE SEQUENCE</scope>
    <source>
        <strain evidence="2">IBT 17514</strain>
    </source>
</reference>
<reference evidence="2" key="1">
    <citation type="journal article" date="2023" name="IMA Fungus">
        <title>Comparative genomic study of the Penicillium genus elucidates a diverse pangenome and 15 lateral gene transfer events.</title>
        <authorList>
            <person name="Petersen C."/>
            <person name="Sorensen T."/>
            <person name="Nielsen M.R."/>
            <person name="Sondergaard T.E."/>
            <person name="Sorensen J.L."/>
            <person name="Fitzpatrick D.A."/>
            <person name="Frisvad J.C."/>
            <person name="Nielsen K.L."/>
        </authorList>
    </citation>
    <scope>NUCLEOTIDE SEQUENCE</scope>
    <source>
        <strain evidence="2">IBT 17514</strain>
    </source>
</reference>
<dbReference type="Proteomes" id="UP001215712">
    <property type="component" value="Unassembled WGS sequence"/>
</dbReference>
<keyword evidence="3" id="KW-1185">Reference proteome</keyword>
<comment type="caution">
    <text evidence="2">The sequence shown here is derived from an EMBL/GenBank/DDBJ whole genome shotgun (WGS) entry which is preliminary data.</text>
</comment>
<dbReference type="EMBL" id="JAQJAN010000006">
    <property type="protein sequence ID" value="KAJ5727912.1"/>
    <property type="molecule type" value="Genomic_DNA"/>
</dbReference>
<feature type="region of interest" description="Disordered" evidence="1">
    <location>
        <begin position="1"/>
        <end position="84"/>
    </location>
</feature>
<sequence length="96" mass="10399">MEKGLANSDSPPPASAVDILRPLSEGGHFPSSGAVAARIREQMQNASPSTSPSSSPETPKSDTHGPVQKRNENTQTMYEKDDDGARTFRRLIVEYN</sequence>
<evidence type="ECO:0000313" key="3">
    <source>
        <dbReference type="Proteomes" id="UP001215712"/>
    </source>
</evidence>
<evidence type="ECO:0000313" key="2">
    <source>
        <dbReference type="EMBL" id="KAJ5727912.1"/>
    </source>
</evidence>
<feature type="compositionally biased region" description="Low complexity" evidence="1">
    <location>
        <begin position="47"/>
        <end position="58"/>
    </location>
</feature>
<accession>A0AAD6HNJ7</accession>
<evidence type="ECO:0000256" key="1">
    <source>
        <dbReference type="SAM" id="MobiDB-lite"/>
    </source>
</evidence>
<gene>
    <name evidence="2" type="ORF">N7493_005732</name>
</gene>
<name>A0AAD6HNJ7_9EURO</name>
<dbReference type="AlphaFoldDB" id="A0AAD6HNJ7"/>
<proteinExistence type="predicted"/>
<protein>
    <submittedName>
        <fullName evidence="2">Uncharacterized protein</fullName>
    </submittedName>
</protein>